<proteinExistence type="predicted"/>
<dbReference type="GO" id="GO:0008270">
    <property type="term" value="F:zinc ion binding"/>
    <property type="evidence" value="ECO:0007669"/>
    <property type="project" value="UniProtKB-KW"/>
</dbReference>
<dbReference type="EMBL" id="JAIWYP010000006">
    <property type="protein sequence ID" value="KAH3809827.1"/>
    <property type="molecule type" value="Genomic_DNA"/>
</dbReference>
<keyword evidence="5" id="KW-1185">Reference proteome</keyword>
<dbReference type="PANTHER" id="PTHR25462">
    <property type="entry name" value="BONUS, ISOFORM C-RELATED"/>
    <property type="match status" value="1"/>
</dbReference>
<reference evidence="4" key="2">
    <citation type="submission" date="2020-11" db="EMBL/GenBank/DDBJ databases">
        <authorList>
            <person name="McCartney M.A."/>
            <person name="Auch B."/>
            <person name="Kono T."/>
            <person name="Mallez S."/>
            <person name="Becker A."/>
            <person name="Gohl D.M."/>
            <person name="Silverstein K.A.T."/>
            <person name="Koren S."/>
            <person name="Bechman K.B."/>
            <person name="Herman A."/>
            <person name="Abrahante J.E."/>
            <person name="Garbe J."/>
        </authorList>
    </citation>
    <scope>NUCLEOTIDE SEQUENCE</scope>
    <source>
        <strain evidence="4">Duluth1</strain>
        <tissue evidence="4">Whole animal</tissue>
    </source>
</reference>
<keyword evidence="1" id="KW-0862">Zinc</keyword>
<dbReference type="SUPFAM" id="SSF57845">
    <property type="entry name" value="B-box zinc-binding domain"/>
    <property type="match status" value="1"/>
</dbReference>
<dbReference type="Proteomes" id="UP000828390">
    <property type="component" value="Unassembled WGS sequence"/>
</dbReference>
<accession>A0A9D4JJK5</accession>
<gene>
    <name evidence="4" type="ORF">DPMN_138207</name>
</gene>
<dbReference type="InterPro" id="IPR047153">
    <property type="entry name" value="TRIM45/56/19-like"/>
</dbReference>
<evidence type="ECO:0000313" key="4">
    <source>
        <dbReference type="EMBL" id="KAH3809827.1"/>
    </source>
</evidence>
<dbReference type="AlphaFoldDB" id="A0A9D4JJK5"/>
<dbReference type="OrthoDB" id="6343844at2759"/>
<dbReference type="PANTHER" id="PTHR25462:SF296">
    <property type="entry name" value="MEIOTIC P26, ISOFORM F"/>
    <property type="match status" value="1"/>
</dbReference>
<organism evidence="4 5">
    <name type="scientific">Dreissena polymorpha</name>
    <name type="common">Zebra mussel</name>
    <name type="synonym">Mytilus polymorpha</name>
    <dbReference type="NCBI Taxonomy" id="45954"/>
    <lineage>
        <taxon>Eukaryota</taxon>
        <taxon>Metazoa</taxon>
        <taxon>Spiralia</taxon>
        <taxon>Lophotrochozoa</taxon>
        <taxon>Mollusca</taxon>
        <taxon>Bivalvia</taxon>
        <taxon>Autobranchia</taxon>
        <taxon>Heteroconchia</taxon>
        <taxon>Euheterodonta</taxon>
        <taxon>Imparidentia</taxon>
        <taxon>Neoheterodontei</taxon>
        <taxon>Myida</taxon>
        <taxon>Dreissenoidea</taxon>
        <taxon>Dreissenidae</taxon>
        <taxon>Dreissena</taxon>
    </lineage>
</organism>
<feature type="domain" description="B box-type" evidence="3">
    <location>
        <begin position="84"/>
        <end position="116"/>
    </location>
</feature>
<evidence type="ECO:0000313" key="5">
    <source>
        <dbReference type="Proteomes" id="UP000828390"/>
    </source>
</evidence>
<dbReference type="CDD" id="cd19776">
    <property type="entry name" value="Bbox2_TRIM25_C-IV"/>
    <property type="match status" value="1"/>
</dbReference>
<sequence>MATGEQIVSNQFNSSDVIEPSVVIRSCEPCSRDGSATKATVFCKVCKEILCDECSKPHTKYKPGRHDIVNIQDMGSAAVMVDMKDLDLCEEHGKAIKFYCEDHSKLCCSTCTFTHRKCDNVDEIKSISLKNEPEFQAIKHALIKMESEAASIMADSEKSRGELNESIAKISDEGDKIKDRIVKLFEEAQQKMFTEINQFKAEVSMQLDKKYTAASQIQEQINQILPMYSATLEHGTFEQKFILSKKTKEKQNTIETHVDSQRNATVSTYISLSFSRELQELLTMENPIFQMNFDQQCSKIVSTKTLAKICSELQIKLQEERQKASQQMQMLELEISCLRGQLGERDQMLTQYKSQQANMTLEHQRQWKDLIEKLDHFNSELELRMMQEGTVPENFRTAQLYEQMTVLTVFEDVVEDFKRAFVRDQNLLPMHLFNTVARLSPHLYIVGVQSLQSQLMSLIQEVKKQSSK</sequence>
<dbReference type="PROSITE" id="PS50119">
    <property type="entry name" value="ZF_BBOX"/>
    <property type="match status" value="2"/>
</dbReference>
<dbReference type="Gene3D" id="3.30.160.60">
    <property type="entry name" value="Classic Zinc Finger"/>
    <property type="match status" value="1"/>
</dbReference>
<keyword evidence="2" id="KW-0175">Coiled coil</keyword>
<feature type="coiled-coil region" evidence="2">
    <location>
        <begin position="310"/>
        <end position="341"/>
    </location>
</feature>
<keyword evidence="1" id="KW-0479">Metal-binding</keyword>
<protein>
    <recommendedName>
        <fullName evidence="3">B box-type domain-containing protein</fullName>
    </recommendedName>
</protein>
<keyword evidence="1" id="KW-0863">Zinc-finger</keyword>
<feature type="domain" description="B box-type" evidence="3">
    <location>
        <begin position="25"/>
        <end position="71"/>
    </location>
</feature>
<name>A0A9D4JJK5_DREPO</name>
<dbReference type="InterPro" id="IPR000315">
    <property type="entry name" value="Znf_B-box"/>
</dbReference>
<reference evidence="4" key="1">
    <citation type="journal article" date="2019" name="bioRxiv">
        <title>The Genome of the Zebra Mussel, Dreissena polymorpha: A Resource for Invasive Species Research.</title>
        <authorList>
            <person name="McCartney M.A."/>
            <person name="Auch B."/>
            <person name="Kono T."/>
            <person name="Mallez S."/>
            <person name="Zhang Y."/>
            <person name="Obille A."/>
            <person name="Becker A."/>
            <person name="Abrahante J.E."/>
            <person name="Garbe J."/>
            <person name="Badalamenti J.P."/>
            <person name="Herman A."/>
            <person name="Mangelson H."/>
            <person name="Liachko I."/>
            <person name="Sullivan S."/>
            <person name="Sone E.D."/>
            <person name="Koren S."/>
            <person name="Silverstein K.A.T."/>
            <person name="Beckman K.B."/>
            <person name="Gohl D.M."/>
        </authorList>
    </citation>
    <scope>NUCLEOTIDE SEQUENCE</scope>
    <source>
        <strain evidence="4">Duluth1</strain>
        <tissue evidence="4">Whole animal</tissue>
    </source>
</reference>
<dbReference type="CDD" id="cd19757">
    <property type="entry name" value="Bbox1"/>
    <property type="match status" value="1"/>
</dbReference>
<comment type="caution">
    <text evidence="4">The sequence shown here is derived from an EMBL/GenBank/DDBJ whole genome shotgun (WGS) entry which is preliminary data.</text>
</comment>
<evidence type="ECO:0000256" key="1">
    <source>
        <dbReference type="PROSITE-ProRule" id="PRU00024"/>
    </source>
</evidence>
<evidence type="ECO:0000256" key="2">
    <source>
        <dbReference type="SAM" id="Coils"/>
    </source>
</evidence>
<evidence type="ECO:0000259" key="3">
    <source>
        <dbReference type="PROSITE" id="PS50119"/>
    </source>
</evidence>
<dbReference type="Pfam" id="PF00643">
    <property type="entry name" value="zf-B_box"/>
    <property type="match status" value="1"/>
</dbReference>